<dbReference type="Gene3D" id="1.25.40.860">
    <property type="match status" value="1"/>
</dbReference>
<comment type="caution">
    <text evidence="14">The sequence shown here is derived from an EMBL/GenBank/DDBJ whole genome shotgun (WGS) entry which is preliminary data.</text>
</comment>
<feature type="coiled-coil region" evidence="9">
    <location>
        <begin position="893"/>
        <end position="920"/>
    </location>
</feature>
<gene>
    <name evidence="14" type="ORF">CMV_020929</name>
</gene>
<dbReference type="Pfam" id="PF03108">
    <property type="entry name" value="DBD_Tnp_Mut"/>
    <property type="match status" value="1"/>
</dbReference>
<protein>
    <recommendedName>
        <fullName evidence="9">Eukaryotic translation initiation factor 3 subunit A</fullName>
        <shortName evidence="9">eIF3a</shortName>
    </recommendedName>
    <alternativeName>
        <fullName evidence="9">Eukaryotic translation initiation factor 3 subunit 10</fullName>
    </alternativeName>
</protein>
<feature type="coiled-coil region" evidence="9">
    <location>
        <begin position="1335"/>
        <end position="1411"/>
    </location>
</feature>
<dbReference type="InterPro" id="IPR006564">
    <property type="entry name" value="Znf_PMZ"/>
</dbReference>
<evidence type="ECO:0000256" key="7">
    <source>
        <dbReference type="ARBA" id="ARBA00022884"/>
    </source>
</evidence>
<dbReference type="HAMAP" id="MF_03000">
    <property type="entry name" value="eIF3a"/>
    <property type="match status" value="1"/>
</dbReference>
<evidence type="ECO:0000259" key="13">
    <source>
        <dbReference type="PROSITE" id="PS50966"/>
    </source>
</evidence>
<evidence type="ECO:0000256" key="5">
    <source>
        <dbReference type="ARBA" id="ARBA00022771"/>
    </source>
</evidence>
<dbReference type="PROSITE" id="PS50966">
    <property type="entry name" value="ZF_SWIM"/>
    <property type="match status" value="1"/>
</dbReference>
<feature type="region of interest" description="Disordered" evidence="11">
    <location>
        <begin position="115"/>
        <end position="162"/>
    </location>
</feature>
<dbReference type="GO" id="GO:0008270">
    <property type="term" value="F:zinc ion binding"/>
    <property type="evidence" value="ECO:0007669"/>
    <property type="project" value="UniProtKB-KW"/>
</dbReference>
<evidence type="ECO:0000256" key="11">
    <source>
        <dbReference type="SAM" id="MobiDB-lite"/>
    </source>
</evidence>
<evidence type="ECO:0000313" key="14">
    <source>
        <dbReference type="EMBL" id="KAF3953649.1"/>
    </source>
</evidence>
<feature type="domain" description="PCI" evidence="12">
    <location>
        <begin position="1093"/>
        <end position="1282"/>
    </location>
</feature>
<feature type="region of interest" description="Disordered" evidence="11">
    <location>
        <begin position="1491"/>
        <end position="1512"/>
    </location>
</feature>
<dbReference type="Proteomes" id="UP000737018">
    <property type="component" value="Unassembled WGS sequence"/>
</dbReference>
<sequence length="1744" mass="202113">MVLQRVEKTLFCYCHFGGELVVKKDRSVLYKGGLVDGLVIDQDTAYETFVGEICEQLCINPTGKLFQYSVKFDKSCLLPLKDQNGLNKLLYFNEGVGYVYVVEAAEAANPALISNRSSNKESPLTSDQDAEVEYADRDPVRSSNTESQDQHEEAEYADRDLARCSDTENHLTSDQHGDEQHTDADDNYAHRAQPVSVQCTTSEKSPLLLNEWERELIGGGQQFQSPAAFRLALYKYSVAKCFKYKFKRNTSKKILVRCAVDGCPWKVTAYGVRNTNLIRVNTLIDKHEHLVQGRTNLKPSLKTRLVAEMIKENMKESPDHVSRQTCMDFLGDLSVPSTYFHSSRKEHLIHGMANAAYKLIPSMCQHIMDVMPGSIATWSSTEDNQFRQLFVAYGCSIRGFQLGCRPLLFIDDYHLSIPFRGTLWSVTALDANDGIYPVAYWIVATDNDADWSWFFEKLKLIVGKREIAIISDRNQSLLNRLNEVFGFETHSYCYRRLKQSFSSYFQLQSNWEQTALQLLDDIAFARLGSEYEKALVTQHRYCKEMHEWVMANHPEHWANAQFKRRRWDKLNADETDVFYSWMWKECQKPILEFMKAHQYKLSNLLLGRQRDVMTWKSPVGYKIEQKIRENMSKAQSLVGSQVSEFVFEFELQSYKFEVDLSRMDCTCLEWQMTGIPCLHACSALQHANRDVYEFVEKWYHRDTQQTLYTQVMPDFSTHDMPIVRDNLQLELQPTDSKGPQPGFSHKGQTESQLKQISQIKFKKSTCCSRCNKSGHNRKTCKSTLQDVNPGKESDLLDLIDMSNFAKPENALKRAEELINVGQKQDALQTLHGLFTSRRHRAWQKPLERSMFKYIELCVDLRRGRFAKDGLIQYRIICQQVNVSSLEEVIKHFMHLSTERAEQARSQAQALEEALDVEDLEADKRPEDLMLSYVSGEKGKDRSDRELVTPWFKFLWETYRTVLEILRNNSKLEALYAMTAHRAFQFCKQYKRTTEFRRLCEIIRNHLANLNKYRDQRDRPDLSAPESLQLYLDTRFEQLKVATELELWQEAFRSVEDIHGLMFMVKKTPKASLMKSFNKNLSQKDLQLIASSVVLAALSVMPYDRIHSGSHSDLENEKERNLKMANLIGFNLESKLESREVLSRSSLLSELVAKGVMSCVIQEVKDLYHLLEHDFFPLDLASKVQPLLTKIAKFGGKLSSASSVPEAQLSQYVPALEKLTTLRLLQQVSQVYQAMKIESLSRMIPFFDFSIVERISVDAVKNKFLASKVDHMKGIVTFDNMGLESEILRDHLTILAQTLNKARAMIYPPSRNASKLGELLPSLAETVDKEHKRVLARKSIIEKRKEEEERKLLEKERLEESKRIELQKITEEAERKRLASEFEERKNERIRREIEERDLAEAQALLQEASQRIKWKGKKTGIEGEKLTKQSVMELTLTEQLRERQEMEKKLQKLAKTMDYLERAKREEAAPLVEAAYQQRLVEERALHEHEQQQEIELSKQRHDKEVKEKERLARIKNNKETFQERVVTRRQDEFTRLRREREEQIAQILMSRRQEREKMRKMKFYLSLEEERQKKLREEEEAQKREEAERQRKEQAERQAKLDEIAEKQRQRERELEEKERLRREALLGRPTEGPLKPSQPPTSPRPLDSGSAAVPAPAAAAAPSSGKYVPRFRRGSESSGQAPPSESDRWGSSSSRQDDRMSQAGDRWRSDDRRSSGGSSFGGGGGSRSTWSSSRIPTRGSER</sequence>
<dbReference type="InterPro" id="IPR027512">
    <property type="entry name" value="EIF3A"/>
</dbReference>
<comment type="function">
    <text evidence="9">RNA-binding component of the eukaryotic translation initiation factor 3 (eIF-3) complex, which is involved in protein synthesis of a specialized repertoire of mRNAs and, together with other initiation factors, stimulates binding of mRNA and methionyl-tRNAi to the 40S ribosome. The eIF-3 complex specifically targets and initiates translation of a subset of mRNAs involved in cell proliferation.</text>
</comment>
<comment type="subunit">
    <text evidence="9">Component of the eukaryotic translation initiation factor 3 (eIF-3) complex.</text>
</comment>
<dbReference type="InterPro" id="IPR000717">
    <property type="entry name" value="PCI_dom"/>
</dbReference>
<keyword evidence="2 9" id="KW-0963">Cytoplasm</keyword>
<dbReference type="PANTHER" id="PTHR14005">
    <property type="entry name" value="EUKARYOTIC TRANSLATION INITIATION FACTOR 3, THETA SUBUNIT"/>
    <property type="match status" value="1"/>
</dbReference>
<feature type="compositionally biased region" description="Polar residues" evidence="11">
    <location>
        <begin position="115"/>
        <end position="127"/>
    </location>
</feature>
<dbReference type="SMART" id="SM00088">
    <property type="entry name" value="PINT"/>
    <property type="match status" value="1"/>
</dbReference>
<organism evidence="14 15">
    <name type="scientific">Castanea mollissima</name>
    <name type="common">Chinese chestnut</name>
    <dbReference type="NCBI Taxonomy" id="60419"/>
    <lineage>
        <taxon>Eukaryota</taxon>
        <taxon>Viridiplantae</taxon>
        <taxon>Streptophyta</taxon>
        <taxon>Embryophyta</taxon>
        <taxon>Tracheophyta</taxon>
        <taxon>Spermatophyta</taxon>
        <taxon>Magnoliopsida</taxon>
        <taxon>eudicotyledons</taxon>
        <taxon>Gunneridae</taxon>
        <taxon>Pentapetalae</taxon>
        <taxon>rosids</taxon>
        <taxon>fabids</taxon>
        <taxon>Fagales</taxon>
        <taxon>Fagaceae</taxon>
        <taxon>Castanea</taxon>
    </lineage>
</organism>
<dbReference type="Pfam" id="PF22591">
    <property type="entry name" value="eIF3a_PCI_TPR-like"/>
    <property type="match status" value="1"/>
</dbReference>
<comment type="similarity">
    <text evidence="9">Belongs to the eIF-3 subunit A family.</text>
</comment>
<dbReference type="InterPro" id="IPR007527">
    <property type="entry name" value="Znf_SWIM"/>
</dbReference>
<evidence type="ECO:0000256" key="4">
    <source>
        <dbReference type="ARBA" id="ARBA00022723"/>
    </source>
</evidence>
<proteinExistence type="inferred from homology"/>
<evidence type="ECO:0000256" key="10">
    <source>
        <dbReference type="PROSITE-ProRule" id="PRU00325"/>
    </source>
</evidence>
<feature type="domain" description="SWIM-type" evidence="13">
    <location>
        <begin position="654"/>
        <end position="688"/>
    </location>
</feature>
<dbReference type="GO" id="GO:0043614">
    <property type="term" value="C:multi-eIF complex"/>
    <property type="evidence" value="ECO:0007669"/>
    <property type="project" value="TreeGrafter"/>
</dbReference>
<feature type="compositionally biased region" description="Basic and acidic residues" evidence="11">
    <location>
        <begin position="1569"/>
        <end position="1627"/>
    </location>
</feature>
<dbReference type="Pfam" id="PF04434">
    <property type="entry name" value="SWIM"/>
    <property type="match status" value="1"/>
</dbReference>
<dbReference type="Gene3D" id="4.10.860.10">
    <property type="entry name" value="UVR domain"/>
    <property type="match status" value="1"/>
</dbReference>
<dbReference type="InterPro" id="IPR004332">
    <property type="entry name" value="Transposase_MuDR"/>
</dbReference>
<keyword evidence="15" id="KW-1185">Reference proteome</keyword>
<evidence type="ECO:0000256" key="1">
    <source>
        <dbReference type="ARBA" id="ARBA00004496"/>
    </source>
</evidence>
<dbReference type="Pfam" id="PF01399">
    <property type="entry name" value="PCI"/>
    <property type="match status" value="1"/>
</dbReference>
<evidence type="ECO:0000313" key="15">
    <source>
        <dbReference type="Proteomes" id="UP000737018"/>
    </source>
</evidence>
<dbReference type="OrthoDB" id="1614215at2759"/>
<evidence type="ECO:0000256" key="9">
    <source>
        <dbReference type="HAMAP-Rule" id="MF_03000"/>
    </source>
</evidence>
<feature type="compositionally biased region" description="Low complexity" evidence="11">
    <location>
        <begin position="1652"/>
        <end position="1666"/>
    </location>
</feature>
<feature type="compositionally biased region" description="Basic and acidic residues" evidence="11">
    <location>
        <begin position="148"/>
        <end position="162"/>
    </location>
</feature>
<accession>A0A8J4QV98</accession>
<keyword evidence="8 9" id="KW-0648">Protein biosynthesis</keyword>
<feature type="region of interest" description="Disordered" evidence="11">
    <location>
        <begin position="1566"/>
        <end position="1744"/>
    </location>
</feature>
<name>A0A8J4QV98_9ROSI</name>
<dbReference type="GO" id="GO:0033290">
    <property type="term" value="C:eukaryotic 48S preinitiation complex"/>
    <property type="evidence" value="ECO:0007669"/>
    <property type="project" value="UniProtKB-UniRule"/>
</dbReference>
<keyword evidence="5 10" id="KW-0863">Zinc-finger</keyword>
<evidence type="ECO:0000256" key="6">
    <source>
        <dbReference type="ARBA" id="ARBA00022833"/>
    </source>
</evidence>
<dbReference type="FunFam" id="1.25.40.860:FF:000006">
    <property type="entry name" value="Eukaryotic translation initiation factor 3 subunit A"/>
    <property type="match status" value="1"/>
</dbReference>
<dbReference type="SMART" id="SM00575">
    <property type="entry name" value="ZnF_PMZ"/>
    <property type="match status" value="1"/>
</dbReference>
<dbReference type="PANTHER" id="PTHR14005:SF0">
    <property type="entry name" value="EUKARYOTIC TRANSLATION INITIATION FACTOR 3 SUBUNIT A"/>
    <property type="match status" value="1"/>
</dbReference>
<feature type="coiled-coil region" evidence="9">
    <location>
        <begin position="1436"/>
        <end position="1466"/>
    </location>
</feature>
<dbReference type="GO" id="GO:0003729">
    <property type="term" value="F:mRNA binding"/>
    <property type="evidence" value="ECO:0007669"/>
    <property type="project" value="TreeGrafter"/>
</dbReference>
<keyword evidence="7 9" id="KW-0694">RNA-binding</keyword>
<dbReference type="InterPro" id="IPR054711">
    <property type="entry name" value="eIF3a_PCI_TPR-like"/>
</dbReference>
<keyword evidence="3 9" id="KW-0396">Initiation factor</keyword>
<evidence type="ECO:0000259" key="12">
    <source>
        <dbReference type="PROSITE" id="PS50250"/>
    </source>
</evidence>
<feature type="compositionally biased region" description="Basic and acidic residues" evidence="11">
    <location>
        <begin position="1697"/>
        <end position="1716"/>
    </location>
</feature>
<dbReference type="PROSITE" id="PS50250">
    <property type="entry name" value="PCI"/>
    <property type="match status" value="1"/>
</dbReference>
<keyword evidence="6" id="KW-0862">Zinc</keyword>
<evidence type="ECO:0000256" key="3">
    <source>
        <dbReference type="ARBA" id="ARBA00022540"/>
    </source>
</evidence>
<dbReference type="GO" id="GO:0016282">
    <property type="term" value="C:eukaryotic 43S preinitiation complex"/>
    <property type="evidence" value="ECO:0007669"/>
    <property type="project" value="UniProtKB-UniRule"/>
</dbReference>
<dbReference type="FunFam" id="4.10.860.10:FF:000001">
    <property type="entry name" value="Eukaryotic translation initiation factor 3 subunit A"/>
    <property type="match status" value="1"/>
</dbReference>
<evidence type="ECO:0000256" key="2">
    <source>
        <dbReference type="ARBA" id="ARBA00022490"/>
    </source>
</evidence>
<dbReference type="GO" id="GO:0071541">
    <property type="term" value="C:eukaryotic translation initiation factor 3 complex, eIF3m"/>
    <property type="evidence" value="ECO:0007669"/>
    <property type="project" value="TreeGrafter"/>
</dbReference>
<keyword evidence="9" id="KW-0175">Coiled coil</keyword>
<dbReference type="InterPro" id="IPR018289">
    <property type="entry name" value="MULE_transposase_dom"/>
</dbReference>
<dbReference type="Pfam" id="PF10551">
    <property type="entry name" value="MULE"/>
    <property type="match status" value="1"/>
</dbReference>
<dbReference type="EMBL" id="JRKL02003988">
    <property type="protein sequence ID" value="KAF3953649.1"/>
    <property type="molecule type" value="Genomic_DNA"/>
</dbReference>
<evidence type="ECO:0000256" key="8">
    <source>
        <dbReference type="ARBA" id="ARBA00022917"/>
    </source>
</evidence>
<dbReference type="GO" id="GO:0001732">
    <property type="term" value="P:formation of cytoplasmic translation initiation complex"/>
    <property type="evidence" value="ECO:0007669"/>
    <property type="project" value="UniProtKB-UniRule"/>
</dbReference>
<dbReference type="GO" id="GO:0003743">
    <property type="term" value="F:translation initiation factor activity"/>
    <property type="evidence" value="ECO:0007669"/>
    <property type="project" value="UniProtKB-UniRule"/>
</dbReference>
<dbReference type="GO" id="GO:0071540">
    <property type="term" value="C:eukaryotic translation initiation factor 3 complex, eIF3e"/>
    <property type="evidence" value="ECO:0007669"/>
    <property type="project" value="TreeGrafter"/>
</dbReference>
<keyword evidence="4" id="KW-0479">Metal-binding</keyword>
<reference evidence="14" key="1">
    <citation type="submission" date="2020-03" db="EMBL/GenBank/DDBJ databases">
        <title>Castanea mollissima Vanexum genome sequencing.</title>
        <authorList>
            <person name="Staton M."/>
        </authorList>
    </citation>
    <scope>NUCLEOTIDE SEQUENCE</scope>
    <source>
        <tissue evidence="14">Leaf</tissue>
    </source>
</reference>
<comment type="subcellular location">
    <subcellularLocation>
        <location evidence="1 9">Cytoplasm</location>
    </subcellularLocation>
</comment>
<dbReference type="GO" id="GO:0002188">
    <property type="term" value="P:translation reinitiation"/>
    <property type="evidence" value="ECO:0007669"/>
    <property type="project" value="TreeGrafter"/>
</dbReference>